<proteinExistence type="predicted"/>
<gene>
    <name evidence="2" type="ORF">JF625_04800</name>
</gene>
<evidence type="ECO:0000256" key="1">
    <source>
        <dbReference type="SAM" id="MobiDB-lite"/>
    </source>
</evidence>
<comment type="caution">
    <text evidence="2">The sequence shown here is derived from an EMBL/GenBank/DDBJ whole genome shotgun (WGS) entry which is preliminary data.</text>
</comment>
<dbReference type="AlphaFoldDB" id="A0A952KCU2"/>
<reference evidence="2" key="1">
    <citation type="submission" date="2020-06" db="EMBL/GenBank/DDBJ databases">
        <title>Stable isotope informed genome-resolved metagenomics uncovers potential trophic interactions in rhizosphere soil.</title>
        <authorList>
            <person name="Starr E.P."/>
            <person name="Shi S."/>
            <person name="Blazewicz S.J."/>
            <person name="Koch B.J."/>
            <person name="Probst A.J."/>
            <person name="Hungate B.A."/>
            <person name="Pett-Ridge J."/>
            <person name="Firestone M.K."/>
            <person name="Banfield J.F."/>
        </authorList>
    </citation>
    <scope>NUCLEOTIDE SEQUENCE</scope>
    <source>
        <strain evidence="2">YM_69_17</strain>
    </source>
</reference>
<evidence type="ECO:0000313" key="3">
    <source>
        <dbReference type="Proteomes" id="UP000700706"/>
    </source>
</evidence>
<sequence length="48" mass="5649">MKTVQIKTNSRRRRRPMPRLATTPLRQPAHKAELSRDEIRQIVLDILG</sequence>
<feature type="region of interest" description="Disordered" evidence="1">
    <location>
        <begin position="1"/>
        <end position="33"/>
    </location>
</feature>
<dbReference type="EMBL" id="JAEKLZ010000108">
    <property type="protein sequence ID" value="MBW8724462.1"/>
    <property type="molecule type" value="Genomic_DNA"/>
</dbReference>
<evidence type="ECO:0000313" key="2">
    <source>
        <dbReference type="EMBL" id="MBW8724462.1"/>
    </source>
</evidence>
<organism evidence="2 3">
    <name type="scientific">Inquilinus limosus</name>
    <dbReference type="NCBI Taxonomy" id="171674"/>
    <lineage>
        <taxon>Bacteria</taxon>
        <taxon>Pseudomonadati</taxon>
        <taxon>Pseudomonadota</taxon>
        <taxon>Alphaproteobacteria</taxon>
        <taxon>Rhodospirillales</taxon>
        <taxon>Rhodospirillaceae</taxon>
        <taxon>Inquilinus</taxon>
    </lineage>
</organism>
<name>A0A952KCU2_9PROT</name>
<accession>A0A952KCU2</accession>
<protein>
    <submittedName>
        <fullName evidence="2">Uncharacterized protein</fullName>
    </submittedName>
</protein>
<dbReference type="Proteomes" id="UP000700706">
    <property type="component" value="Unassembled WGS sequence"/>
</dbReference>